<evidence type="ECO:0000313" key="1">
    <source>
        <dbReference type="EMBL" id="KAH0454242.1"/>
    </source>
</evidence>
<dbReference type="GO" id="GO:0006974">
    <property type="term" value="P:DNA damage response"/>
    <property type="evidence" value="ECO:0007669"/>
    <property type="project" value="InterPro"/>
</dbReference>
<evidence type="ECO:0000313" key="2">
    <source>
        <dbReference type="Proteomes" id="UP000775213"/>
    </source>
</evidence>
<dbReference type="InterPro" id="IPR038980">
    <property type="entry name" value="ATM_plant"/>
</dbReference>
<dbReference type="AlphaFoldDB" id="A0AAV7GDK3"/>
<keyword evidence="2" id="KW-1185">Reference proteome</keyword>
<gene>
    <name evidence="1" type="ORF">IEQ34_016166</name>
</gene>
<reference evidence="1 2" key="1">
    <citation type="journal article" date="2021" name="Hortic Res">
        <title>Chromosome-scale assembly of the Dendrobium chrysotoxum genome enhances the understanding of orchid evolution.</title>
        <authorList>
            <person name="Zhang Y."/>
            <person name="Zhang G.Q."/>
            <person name="Zhang D."/>
            <person name="Liu X.D."/>
            <person name="Xu X.Y."/>
            <person name="Sun W.H."/>
            <person name="Yu X."/>
            <person name="Zhu X."/>
            <person name="Wang Z.W."/>
            <person name="Zhao X."/>
            <person name="Zhong W.Y."/>
            <person name="Chen H."/>
            <person name="Yin W.L."/>
            <person name="Huang T."/>
            <person name="Niu S.C."/>
            <person name="Liu Z.J."/>
        </authorList>
    </citation>
    <scope>NUCLEOTIDE SEQUENCE [LARGE SCALE GENOMIC DNA]</scope>
    <source>
        <strain evidence="1">Lindl</strain>
    </source>
</reference>
<name>A0AAV7GDK3_DENCH</name>
<dbReference type="PANTHER" id="PTHR37079">
    <property type="entry name" value="SERINE/THREONINE-PROTEIN KINASE ATM"/>
    <property type="match status" value="1"/>
</dbReference>
<dbReference type="Proteomes" id="UP000775213">
    <property type="component" value="Unassembled WGS sequence"/>
</dbReference>
<proteinExistence type="predicted"/>
<dbReference type="PANTHER" id="PTHR37079:SF4">
    <property type="entry name" value="SERINE_THREONINE-PROTEIN KINASE ATM"/>
    <property type="match status" value="1"/>
</dbReference>
<dbReference type="EMBL" id="JAGFBR010000015">
    <property type="protein sequence ID" value="KAH0454242.1"/>
    <property type="molecule type" value="Genomic_DNA"/>
</dbReference>
<accession>A0AAV7GDK3</accession>
<sequence>MASQLITFEHEGNWSKALEYCDLLVRSASVQETESLHGKLSTNASLTSNVYDGRTANWKYCKGLMKSLQNIGTSHVLDVYSQGLMANIGHFKLDSEFTELQYEAAWRAGNWDFSFFSSEFTSRSGQYSRSVCLNENLHSCLRALHEGDFDNFHEKLEGSKKALVLSISNASCEAAEFIHSTIFKLQILSHLGLAWELRWTSCMLKKDGFLKHVKNIFGPVIPSTAQVVTSIQFLQ</sequence>
<comment type="caution">
    <text evidence="1">The sequence shown here is derived from an EMBL/GenBank/DDBJ whole genome shotgun (WGS) entry which is preliminary data.</text>
</comment>
<protein>
    <submittedName>
        <fullName evidence="1">Uncharacterized protein</fullName>
    </submittedName>
</protein>
<dbReference type="GO" id="GO:0004674">
    <property type="term" value="F:protein serine/threonine kinase activity"/>
    <property type="evidence" value="ECO:0007669"/>
    <property type="project" value="InterPro"/>
</dbReference>
<organism evidence="1 2">
    <name type="scientific">Dendrobium chrysotoxum</name>
    <name type="common">Orchid</name>
    <dbReference type="NCBI Taxonomy" id="161865"/>
    <lineage>
        <taxon>Eukaryota</taxon>
        <taxon>Viridiplantae</taxon>
        <taxon>Streptophyta</taxon>
        <taxon>Embryophyta</taxon>
        <taxon>Tracheophyta</taxon>
        <taxon>Spermatophyta</taxon>
        <taxon>Magnoliopsida</taxon>
        <taxon>Liliopsida</taxon>
        <taxon>Asparagales</taxon>
        <taxon>Orchidaceae</taxon>
        <taxon>Epidendroideae</taxon>
        <taxon>Malaxideae</taxon>
        <taxon>Dendrobiinae</taxon>
        <taxon>Dendrobium</taxon>
    </lineage>
</organism>